<gene>
    <name evidence="1" type="ORF">DBRI00130_LOCUS19021</name>
</gene>
<dbReference type="PANTHER" id="PTHR34935:SF3">
    <property type="entry name" value="PROTEIN TIC110, CHLOROPLASTIC"/>
    <property type="match status" value="1"/>
</dbReference>
<evidence type="ECO:0000313" key="1">
    <source>
        <dbReference type="EMBL" id="CAE4615063.1"/>
    </source>
</evidence>
<organism evidence="1">
    <name type="scientific">Ditylum brightwellii</name>
    <dbReference type="NCBI Taxonomy" id="49249"/>
    <lineage>
        <taxon>Eukaryota</taxon>
        <taxon>Sar</taxon>
        <taxon>Stramenopiles</taxon>
        <taxon>Ochrophyta</taxon>
        <taxon>Bacillariophyta</taxon>
        <taxon>Mediophyceae</taxon>
        <taxon>Lithodesmiophycidae</taxon>
        <taxon>Lithodesmiales</taxon>
        <taxon>Lithodesmiaceae</taxon>
        <taxon>Ditylum</taxon>
    </lineage>
</organism>
<sequence>MYFKSATLAILLASSGPNSNVDAFGIAPTMIKSTSFVPRASIMRSTQIMQPRTQSSSSSSRMMTMFGGGSGGIIELQQFIELKEKSNPVTKKLGKSPKLWKMASTVAIPAAAVVGGLVMPSRRLAVDVIGGAVTGVGALIGKSRLDIETESAALPALAQAIVDNGVDNIDMAQGEVENVKDTFGVNDEDFADMCKDVYKTYLIGMVRNPMAKTSELGELKNLKTILELDNLLVGEAHAAAAEEFYRQLTKVTSEEDLRDDEDHPDRMSLDKFLFLSERSFKQGGETEEAFKYEMSRIAKAFGGLSLSDVLERVAEVAEPFYRRALASTRSKLDTGAVNSDMLARARATLGIEESVAADLHVQTFADEVKSLLGTVDGEGFEVEIDSADVKFPAGSMDRLAQLQEVLGLTEEDASYEISSEANRHFEGVALEAMEGAISGDMTPEDAWEAIATRRDDLCLKEESMKSLLTSIVMQALGKPLEETLTYAKVNNEQQVYEKLLDALEAKLACFAVLQLSGWEDFDESHFFDPTNSNSASGFIDEADRMKMYQIFLVRSVRNSESGEELTDDMFDEVQEVQSMLGIGDAEAQVQFRKSFGPALSKELQIAVFEVTGDDYTPALVENLKKKIDAVIENYRLPADMVKEFAASNYNKAVEIINQKSPSGIPTPERMEALDKLRDLLQLEKEATYAPHMQCFGRSYRTGVLEALGGTGVIRPEFRQPLDDLRDRLGLPEDATKKIFLEAIEEKMIPMVEFLGTELERTMLTQQQLAQKKGKDFGEDMFKSGKGAAGRLGIGADGNIMTDCMNLVDFYTENDIAEEKEVGKKTVEKKVPAEEEGGEETTVTEEVPVYETTYPITALGTSCIEVEMAELLYRQFVVGGFTTQGPQGERYEAAKATFGGILGLTSEKMEGIGGSIGETVYENFISNAMTTKGQLDQQDMMFLANIQTKLGLSSEQGEKMMLDVQKKILVDEANAVMGGEPSAADVKAYREKCNSMGLELGEDLELSKSYLTRMFEIEVVPGLMNGEITVESAELLTEIQESLGLTPEECEELFEGILDKRASAVLTNIKGELLRGREENATDLIKKLVRFASFVDGELGLEIDEANAYAIFNLYEKFDFSEEEKESVEEKKKLLKVALGIS</sequence>
<proteinExistence type="predicted"/>
<dbReference type="PANTHER" id="PTHR34935">
    <property type="entry name" value="PROTEIN TIC110, CHLOROPLASTIC"/>
    <property type="match status" value="1"/>
</dbReference>
<reference evidence="1" key="1">
    <citation type="submission" date="2021-01" db="EMBL/GenBank/DDBJ databases">
        <authorList>
            <person name="Corre E."/>
            <person name="Pelletier E."/>
            <person name="Niang G."/>
            <person name="Scheremetjew M."/>
            <person name="Finn R."/>
            <person name="Kale V."/>
            <person name="Holt S."/>
            <person name="Cochrane G."/>
            <person name="Meng A."/>
            <person name="Brown T."/>
            <person name="Cohen L."/>
        </authorList>
    </citation>
    <scope>NUCLEOTIDE SEQUENCE</scope>
    <source>
        <strain evidence="1">GSO104</strain>
    </source>
</reference>
<accession>A0A7S4RHZ2</accession>
<protein>
    <submittedName>
        <fullName evidence="1">Uncharacterized protein</fullName>
    </submittedName>
</protein>
<dbReference type="InterPro" id="IPR031610">
    <property type="entry name" value="TIC110"/>
</dbReference>
<dbReference type="EMBL" id="HBNS01024109">
    <property type="protein sequence ID" value="CAE4615063.1"/>
    <property type="molecule type" value="Transcribed_RNA"/>
</dbReference>
<name>A0A7S4RHZ2_9STRA</name>
<dbReference type="AlphaFoldDB" id="A0A7S4RHZ2"/>